<protein>
    <submittedName>
        <fullName evidence="1">(6-4) photolyase</fullName>
    </submittedName>
</protein>
<comment type="caution">
    <text evidence="1">The sequence shown here is derived from an EMBL/GenBank/DDBJ whole genome shotgun (WGS) entry which is preliminary data.</text>
</comment>
<dbReference type="OrthoDB" id="5288100at2"/>
<dbReference type="EMBL" id="BMFA01000005">
    <property type="protein sequence ID" value="GGB48218.1"/>
    <property type="molecule type" value="Genomic_DNA"/>
</dbReference>
<evidence type="ECO:0000313" key="2">
    <source>
        <dbReference type="Proteomes" id="UP000605148"/>
    </source>
</evidence>
<gene>
    <name evidence="1" type="primary">phrB</name>
    <name evidence="1" type="ORF">GCM10011316_20460</name>
</gene>
<dbReference type="RefSeq" id="WP_150495871.1">
    <property type="nucleotide sequence ID" value="NZ_BMFA01000005.1"/>
</dbReference>
<dbReference type="Gene3D" id="1.25.40.80">
    <property type="match status" value="1"/>
</dbReference>
<reference evidence="1" key="2">
    <citation type="submission" date="2020-09" db="EMBL/GenBank/DDBJ databases">
        <authorList>
            <person name="Sun Q."/>
            <person name="Zhou Y."/>
        </authorList>
    </citation>
    <scope>NUCLEOTIDE SEQUENCE</scope>
    <source>
        <strain evidence="1">CGMCC 1.12426</strain>
    </source>
</reference>
<dbReference type="InterPro" id="IPR014729">
    <property type="entry name" value="Rossmann-like_a/b/a_fold"/>
</dbReference>
<name>A0A916X1X5_9HYPH</name>
<dbReference type="Pfam" id="PF04244">
    <property type="entry name" value="DPRP"/>
    <property type="match status" value="1"/>
</dbReference>
<dbReference type="AlphaFoldDB" id="A0A916X1X5"/>
<keyword evidence="2" id="KW-1185">Reference proteome</keyword>
<dbReference type="InterPro" id="IPR036134">
    <property type="entry name" value="Crypto/Photolyase_FAD-like_sf"/>
</dbReference>
<proteinExistence type="predicted"/>
<dbReference type="InterPro" id="IPR007357">
    <property type="entry name" value="PhrB-like"/>
</dbReference>
<sequence>MRNLIFILGDQLSFGITSLEGADPDRDHILMAEVADEATYVPHHKKKIAFVFAAMRHFADALRAKGFEVTYSKLDDAGNSRSLSGELARACHALKADKVIMTEPGEWRVQQVINTSRAALGRPLEVRPDKRFVCSRAEFASWAEGRKQLRMEYFYREMRKKTGLLMEDGQPAGGKWNFDADNRKPARADLFMPAPLRFDPDPLTRTVLDLVEARFSGHFGDLQPFWFAVTPDQARMAFDHFCKTALPRFGDYQDAMLRGEKFLYHSVISLYLNAGLLDPLDLCRKAEDAYIRGHAPLNAVEGFIRQILGWREYVRGIYWLKMPDYAESNFFGADRPLPDFYWTGESDMLCLAEAVGQTRDEAYAHHIQRLMVTGNFALLAGIAPKAVHEWYLSVYADAYEWVELPNTLGMSQFADGGLLGSKPYVSGGNYIHKMSDYCASCRYDVKTKTGPDACPFNSLYWHFLDRNATKLRANPRLAQVYRTWEKMGGERQAEYLRTAEAFLTRLDNSLRV</sequence>
<dbReference type="Gene3D" id="3.40.50.620">
    <property type="entry name" value="HUPs"/>
    <property type="match status" value="1"/>
</dbReference>
<dbReference type="Gene3D" id="1.10.579.10">
    <property type="entry name" value="DNA Cyclobutane Dipyrimidine Photolyase, subunit A, domain 3"/>
    <property type="match status" value="1"/>
</dbReference>
<dbReference type="PANTHER" id="PTHR38657:SF1">
    <property type="entry name" value="SLR1343 PROTEIN"/>
    <property type="match status" value="1"/>
</dbReference>
<dbReference type="SUPFAM" id="SSF48173">
    <property type="entry name" value="Cryptochrome/photolyase FAD-binding domain"/>
    <property type="match status" value="1"/>
</dbReference>
<reference evidence="1" key="1">
    <citation type="journal article" date="2014" name="Int. J. Syst. Evol. Microbiol.">
        <title>Complete genome sequence of Corynebacterium casei LMG S-19264T (=DSM 44701T), isolated from a smear-ripened cheese.</title>
        <authorList>
            <consortium name="US DOE Joint Genome Institute (JGI-PGF)"/>
            <person name="Walter F."/>
            <person name="Albersmeier A."/>
            <person name="Kalinowski J."/>
            <person name="Ruckert C."/>
        </authorList>
    </citation>
    <scope>NUCLEOTIDE SEQUENCE</scope>
    <source>
        <strain evidence="1">CGMCC 1.12426</strain>
    </source>
</reference>
<dbReference type="Gene3D" id="1.10.10.1710">
    <property type="entry name" value="Deoxyribodipyrimidine photolyase-related"/>
    <property type="match status" value="1"/>
</dbReference>
<dbReference type="Proteomes" id="UP000605148">
    <property type="component" value="Unassembled WGS sequence"/>
</dbReference>
<dbReference type="PANTHER" id="PTHR38657">
    <property type="entry name" value="SLR1343 PROTEIN"/>
    <property type="match status" value="1"/>
</dbReference>
<evidence type="ECO:0000313" key="1">
    <source>
        <dbReference type="EMBL" id="GGB48218.1"/>
    </source>
</evidence>
<organism evidence="1 2">
    <name type="scientific">Roseibium aquae</name>
    <dbReference type="NCBI Taxonomy" id="1323746"/>
    <lineage>
        <taxon>Bacteria</taxon>
        <taxon>Pseudomonadati</taxon>
        <taxon>Pseudomonadota</taxon>
        <taxon>Alphaproteobacteria</taxon>
        <taxon>Hyphomicrobiales</taxon>
        <taxon>Stappiaceae</taxon>
        <taxon>Roseibium</taxon>
    </lineage>
</organism>
<dbReference type="InterPro" id="IPR052551">
    <property type="entry name" value="UV-DNA_repair_photolyase"/>
</dbReference>
<accession>A0A916X1X5</accession>